<dbReference type="InterPro" id="IPR007807">
    <property type="entry name" value="TcmA/NAT10_helicase"/>
</dbReference>
<feature type="binding site" evidence="10">
    <location>
        <position position="720"/>
    </location>
    <ligand>
        <name>acetyl-CoA</name>
        <dbReference type="ChEBI" id="CHEBI:57288"/>
    </ligand>
</feature>
<feature type="binding site" evidence="10">
    <location>
        <begin position="624"/>
        <end position="626"/>
    </location>
    <ligand>
        <name>acetyl-CoA</name>
        <dbReference type="ChEBI" id="CHEBI:57288"/>
    </ligand>
</feature>
<reference evidence="17" key="1">
    <citation type="submission" date="2023-07" db="EMBL/GenBank/DDBJ databases">
        <title>Chromosome-level genome assembly of Artemia franciscana.</title>
        <authorList>
            <person name="Jo E."/>
        </authorList>
    </citation>
    <scope>NUCLEOTIDE SEQUENCE</scope>
    <source>
        <tissue evidence="17">Whole body</tissue>
    </source>
</reference>
<evidence type="ECO:0000259" key="15">
    <source>
        <dbReference type="Pfam" id="PF13718"/>
    </source>
</evidence>
<feature type="compositionally biased region" description="Basic residues" evidence="12">
    <location>
        <begin position="1009"/>
        <end position="1026"/>
    </location>
</feature>
<dbReference type="InterPro" id="IPR027417">
    <property type="entry name" value="P-loop_NTPase"/>
</dbReference>
<dbReference type="HAMAP" id="MF_03211">
    <property type="entry name" value="RNA_acetyltr_Nat10"/>
    <property type="match status" value="1"/>
</dbReference>
<dbReference type="GO" id="GO:0000049">
    <property type="term" value="F:tRNA binding"/>
    <property type="evidence" value="ECO:0007669"/>
    <property type="project" value="TreeGrafter"/>
</dbReference>
<dbReference type="GO" id="GO:1904812">
    <property type="term" value="P:rRNA acetylation involved in maturation of SSU-rRNA"/>
    <property type="evidence" value="ECO:0007669"/>
    <property type="project" value="InterPro"/>
</dbReference>
<dbReference type="Pfam" id="PF08351">
    <property type="entry name" value="TmcA_N"/>
    <property type="match status" value="1"/>
</dbReference>
<name>A0AA88HNI7_ARTSF</name>
<evidence type="ECO:0000256" key="5">
    <source>
        <dbReference type="ARBA" id="ARBA00022741"/>
    </source>
</evidence>
<dbReference type="GO" id="GO:0005730">
    <property type="term" value="C:nucleolus"/>
    <property type="evidence" value="ECO:0007669"/>
    <property type="project" value="UniProtKB-SubCell"/>
</dbReference>
<comment type="function">
    <text evidence="10">RNA cytidine acetyltransferase with specificity toward both 18S rRNA and tRNAs. Catalyzes the formation of N(4)-acetylcytidine (ac4C) in 18S rRNA. Required for early nucleolar cleavages of precursor rRNA at sites A0, A1 and A2 during 18S rRNA synthesis. Catalyzes the formation of ac4C in serine and leucine tRNAs. Requires a tRNA-binding adapter protein for full tRNA acetyltransferase activity but not for 18S rRNA acetylation.</text>
</comment>
<feature type="coiled-coil region" evidence="11">
    <location>
        <begin position="929"/>
        <end position="957"/>
    </location>
</feature>
<evidence type="ECO:0000259" key="13">
    <source>
        <dbReference type="Pfam" id="PF05127"/>
    </source>
</evidence>
<dbReference type="InterPro" id="IPR000182">
    <property type="entry name" value="GNAT_dom"/>
</dbReference>
<evidence type="ECO:0000256" key="6">
    <source>
        <dbReference type="ARBA" id="ARBA00022840"/>
    </source>
</evidence>
<dbReference type="EMBL" id="JAVRJZ010000015">
    <property type="protein sequence ID" value="KAK2712173.1"/>
    <property type="molecule type" value="Genomic_DNA"/>
</dbReference>
<keyword evidence="18" id="KW-1185">Reference proteome</keyword>
<dbReference type="Pfam" id="PF13718">
    <property type="entry name" value="GNAT_acetyltr_2"/>
    <property type="match status" value="1"/>
</dbReference>
<dbReference type="GO" id="GO:0051391">
    <property type="term" value="P:tRNA acetylation"/>
    <property type="evidence" value="ECO:0007669"/>
    <property type="project" value="UniProtKB-UniRule"/>
</dbReference>
<dbReference type="InterPro" id="IPR033688">
    <property type="entry name" value="NAT10"/>
</dbReference>
<comment type="subcellular location">
    <subcellularLocation>
        <location evidence="1 10">Nucleus</location>
        <location evidence="1 10">Nucleolus</location>
    </subcellularLocation>
</comment>
<evidence type="ECO:0000256" key="1">
    <source>
        <dbReference type="ARBA" id="ARBA00004604"/>
    </source>
</evidence>
<evidence type="ECO:0000256" key="11">
    <source>
        <dbReference type="SAM" id="Coils"/>
    </source>
</evidence>
<dbReference type="Gene3D" id="3.40.630.30">
    <property type="match status" value="1"/>
</dbReference>
<dbReference type="EC" id="2.3.1.-" evidence="10"/>
<dbReference type="GO" id="GO:1990883">
    <property type="term" value="F:18S rRNA cytidine N-acetyltransferase activity"/>
    <property type="evidence" value="ECO:0007669"/>
    <property type="project" value="TreeGrafter"/>
</dbReference>
<feature type="binding site" evidence="10">
    <location>
        <begin position="631"/>
        <end position="637"/>
    </location>
    <ligand>
        <name>acetyl-CoA</name>
        <dbReference type="ChEBI" id="CHEBI:57288"/>
    </ligand>
</feature>
<dbReference type="PANTHER" id="PTHR10925:SF5">
    <property type="entry name" value="RNA CYTIDINE ACETYLTRANSFERASE"/>
    <property type="match status" value="1"/>
</dbReference>
<evidence type="ECO:0000256" key="4">
    <source>
        <dbReference type="ARBA" id="ARBA00022694"/>
    </source>
</evidence>
<dbReference type="Gene3D" id="3.40.50.11040">
    <property type="match status" value="1"/>
</dbReference>
<dbReference type="AlphaFoldDB" id="A0AA88HNI7"/>
<evidence type="ECO:0000256" key="10">
    <source>
        <dbReference type="HAMAP-Rule" id="MF_03211"/>
    </source>
</evidence>
<evidence type="ECO:0000256" key="8">
    <source>
        <dbReference type="ARBA" id="ARBA00023315"/>
    </source>
</evidence>
<dbReference type="Pfam" id="PF05127">
    <property type="entry name" value="NAT10_TcmA_helicase"/>
    <property type="match status" value="1"/>
</dbReference>
<feature type="domain" description="TcmA/NAT10 helicase" evidence="13">
    <location>
        <begin position="281"/>
        <end position="483"/>
    </location>
</feature>
<keyword evidence="3 10" id="KW-0808">Transferase</keyword>
<protein>
    <recommendedName>
        <fullName evidence="9 10">RNA cytidine acetyltransferase</fullName>
        <ecNumber evidence="10">2.3.1.-</ecNumber>
    </recommendedName>
    <alternativeName>
        <fullName evidence="10">18S rRNA cytosine acetyltransferase</fullName>
    </alternativeName>
</protein>
<gene>
    <name evidence="17" type="ORF">QYM36_011014</name>
</gene>
<dbReference type="Pfam" id="PF13725">
    <property type="entry name" value="tRNA_bind_2"/>
    <property type="match status" value="1"/>
</dbReference>
<dbReference type="Proteomes" id="UP001187531">
    <property type="component" value="Unassembled WGS sequence"/>
</dbReference>
<evidence type="ECO:0000256" key="12">
    <source>
        <dbReference type="SAM" id="MobiDB-lite"/>
    </source>
</evidence>
<keyword evidence="7 10" id="KW-0539">Nucleus</keyword>
<organism evidence="17 18">
    <name type="scientific">Artemia franciscana</name>
    <name type="common">Brine shrimp</name>
    <name type="synonym">Artemia sanfranciscana</name>
    <dbReference type="NCBI Taxonomy" id="6661"/>
    <lineage>
        <taxon>Eukaryota</taxon>
        <taxon>Metazoa</taxon>
        <taxon>Ecdysozoa</taxon>
        <taxon>Arthropoda</taxon>
        <taxon>Crustacea</taxon>
        <taxon>Branchiopoda</taxon>
        <taxon>Anostraca</taxon>
        <taxon>Artemiidae</taxon>
        <taxon>Artemia</taxon>
    </lineage>
</organism>
<dbReference type="InterPro" id="IPR013562">
    <property type="entry name" value="TmcA/NAT10_N"/>
</dbReference>
<dbReference type="FunFam" id="3.40.50.300:FF:002218">
    <property type="entry name" value="tRNA(Met) cytidine acetyltransferase TmcA"/>
    <property type="match status" value="1"/>
</dbReference>
<comment type="caution">
    <text evidence="17">The sequence shown here is derived from an EMBL/GenBank/DDBJ whole genome shotgun (WGS) entry which is preliminary data.</text>
</comment>
<comment type="similarity">
    <text evidence="10">Belongs to the RNA cytidine acetyltransferase family. NAT10 subfamily.</text>
</comment>
<keyword evidence="6 10" id="KW-0067">ATP-binding</keyword>
<evidence type="ECO:0000256" key="9">
    <source>
        <dbReference type="ARBA" id="ARBA00068357"/>
    </source>
</evidence>
<keyword evidence="5 10" id="KW-0547">Nucleotide-binding</keyword>
<accession>A0AA88HNI7</accession>
<keyword evidence="8 10" id="KW-0012">Acyltransferase</keyword>
<feature type="domain" description="N-acetyltransferase" evidence="15">
    <location>
        <begin position="523"/>
        <end position="747"/>
    </location>
</feature>
<dbReference type="GO" id="GO:0005524">
    <property type="term" value="F:ATP binding"/>
    <property type="evidence" value="ECO:0007669"/>
    <property type="project" value="UniProtKB-UniRule"/>
</dbReference>
<dbReference type="GO" id="GO:0030686">
    <property type="term" value="C:90S preribosome"/>
    <property type="evidence" value="ECO:0007669"/>
    <property type="project" value="TreeGrafter"/>
</dbReference>
<feature type="domain" description="Possible tRNA binding" evidence="16">
    <location>
        <begin position="756"/>
        <end position="974"/>
    </location>
</feature>
<feature type="domain" description="TmcA/NAT10 N-terminal" evidence="14">
    <location>
        <begin position="7"/>
        <end position="200"/>
    </location>
</feature>
<dbReference type="InterPro" id="IPR027992">
    <property type="entry name" value="tRNA_bind_dom"/>
</dbReference>
<keyword evidence="11" id="KW-0175">Coiled coil</keyword>
<comment type="catalytic activity">
    <reaction evidence="10">
        <text>a cytidine in 18S rRNA + acetyl-CoA + ATP + H2O = an N(4)-acetylcytidine in 18S rRNA + ADP + phosphate + CoA + H(+)</text>
        <dbReference type="Rhea" id="RHEA:51424"/>
        <dbReference type="Rhea" id="RHEA-COMP:13575"/>
        <dbReference type="Rhea" id="RHEA-COMP:13576"/>
        <dbReference type="ChEBI" id="CHEBI:15377"/>
        <dbReference type="ChEBI" id="CHEBI:15378"/>
        <dbReference type="ChEBI" id="CHEBI:30616"/>
        <dbReference type="ChEBI" id="CHEBI:43474"/>
        <dbReference type="ChEBI" id="CHEBI:57287"/>
        <dbReference type="ChEBI" id="CHEBI:57288"/>
        <dbReference type="ChEBI" id="CHEBI:74900"/>
        <dbReference type="ChEBI" id="CHEBI:82748"/>
        <dbReference type="ChEBI" id="CHEBI:456216"/>
    </reaction>
</comment>
<feature type="binding site" evidence="10">
    <location>
        <position position="465"/>
    </location>
    <ligand>
        <name>ATP</name>
        <dbReference type="ChEBI" id="CHEBI:30616"/>
    </ligand>
</feature>
<feature type="binding site" evidence="10">
    <location>
        <begin position="286"/>
        <end position="295"/>
    </location>
    <ligand>
        <name>ATP</name>
        <dbReference type="ChEBI" id="CHEBI:30616"/>
    </ligand>
</feature>
<sequence>MRKKIDSRIRTLIENGVNQGRRSLFVIVGDKGKDQIVILHHMLAKSQVKSRPNVLWCYKKDLGFSSHRKKRMKQLQKKMKQGQMEVNDDDPFELFIASTNIRYCYYNETHKILGNTFGMCILQDFEALTPNLLARTIETVEGGGMIVLLLRSVQSLKQLYTMTMDVHARYRTEAHTDVVARFNERFILSLSSCKSCLVMDDQLNILPVSTNSFSIVAVPPRSSDDPLPENEQELQTIKENLQDTQPVGVLVNCCRTLDQAKAVLKFIDAVSEKTLKSTVSLTAARGRGKSAALGLAMAGAVAFGYSNIFVTSPSPENLHTLFEFVFKGFDALEYQEHIDYDIIQSTNPDFNKAVVRVNVYRDHRQTIQYIQPGDAEKLGQAELVVIDEAAAIPLPLVKKLLGPYLVFMASTINGYEGTGRSLSLKLLEQLRIQSNPLAVKAEKTTKDIGLSGRSLSEITLEESIRYRPGDEIEKWLNDLLCLDATLAPPITSGCPPPTECDLYYVNRDTLFCYHKATEAFLHKVMALFVSSHYKNTPNDLQMLSDAPAHHLFVLLGPMNPDSTKLPDVLCAIQVCLEGEISKASIIEGLSRGKRASGDLIPWTIAQQYQDKDFPSLSGARVVRIATHPDYQGLGYGARALSLLRYYYEGKIVDLVEEKEEINGEVEPVPDDEVGLLTEKIGPRKNLPPLLMKLEERPAEKLDYLGVSYGLTAPLLKFWKRAGYIPVYLRQTANELTGEHSCIMLSTLHTNELAGDWLISFWKDFKRRIVHLMGYQFKEFSPALGLSLLINKAVTEQPTDVTKEELTVDLTPYDLRRLEMYASNMADYHLVVDLLPSIAKLYFLGKMGELHFSAAQAAILLGLGLQHKTVDILSKELELPSTQLLGLFNRTMRRISQYFRTTTESAVAEKIGLSELGRVPVKIQEMLPMEQSLDEELEQAAKSLKEQQKRELEKLKKMDLSQYQIKGSENEWSSVLEKTKGSILSIKSGEKRHLLEEVEELDEFKEDKKLKGKKGGHKDKKFKKYKR</sequence>
<dbReference type="FunFam" id="3.40.50.11040:FF:000006">
    <property type="entry name" value="RNA cytidine acetyltransferase"/>
    <property type="match status" value="1"/>
</dbReference>
<dbReference type="Gene3D" id="3.40.50.300">
    <property type="entry name" value="P-loop containing nucleotide triphosphate hydrolases"/>
    <property type="match status" value="1"/>
</dbReference>
<evidence type="ECO:0000313" key="17">
    <source>
        <dbReference type="EMBL" id="KAK2712173.1"/>
    </source>
</evidence>
<keyword evidence="4 10" id="KW-0819">tRNA processing</keyword>
<comment type="catalytic activity">
    <reaction evidence="10">
        <text>a cytidine in tRNA + acetyl-CoA + ATP + H2O = an N(4)-acetylcytidine in tRNA + ADP + phosphate + CoA + H(+)</text>
        <dbReference type="Rhea" id="RHEA:53876"/>
        <dbReference type="Rhea" id="RHEA-COMP:13670"/>
        <dbReference type="Rhea" id="RHEA-COMP:13671"/>
        <dbReference type="ChEBI" id="CHEBI:15377"/>
        <dbReference type="ChEBI" id="CHEBI:15378"/>
        <dbReference type="ChEBI" id="CHEBI:30616"/>
        <dbReference type="ChEBI" id="CHEBI:43474"/>
        <dbReference type="ChEBI" id="CHEBI:57287"/>
        <dbReference type="ChEBI" id="CHEBI:57288"/>
        <dbReference type="ChEBI" id="CHEBI:74900"/>
        <dbReference type="ChEBI" id="CHEBI:82748"/>
        <dbReference type="ChEBI" id="CHEBI:456216"/>
    </reaction>
</comment>
<evidence type="ECO:0000259" key="14">
    <source>
        <dbReference type="Pfam" id="PF08351"/>
    </source>
</evidence>
<dbReference type="PANTHER" id="PTHR10925">
    <property type="entry name" value="N-ACETYLTRANSFERASE 10"/>
    <property type="match status" value="1"/>
</dbReference>
<proteinExistence type="inferred from homology"/>
<evidence type="ECO:0000256" key="2">
    <source>
        <dbReference type="ARBA" id="ARBA00022552"/>
    </source>
</evidence>
<feature type="region of interest" description="Disordered" evidence="12">
    <location>
        <begin position="1005"/>
        <end position="1026"/>
    </location>
</feature>
<dbReference type="InterPro" id="IPR032672">
    <property type="entry name" value="TmcA/NAT10/Kre33"/>
</dbReference>
<evidence type="ECO:0000256" key="3">
    <source>
        <dbReference type="ARBA" id="ARBA00022679"/>
    </source>
</evidence>
<evidence type="ECO:0000256" key="7">
    <source>
        <dbReference type="ARBA" id="ARBA00023242"/>
    </source>
</evidence>
<evidence type="ECO:0000259" key="16">
    <source>
        <dbReference type="Pfam" id="PF13725"/>
    </source>
</evidence>
<keyword evidence="2 10" id="KW-0698">rRNA processing</keyword>
<evidence type="ECO:0000313" key="18">
    <source>
        <dbReference type="Proteomes" id="UP001187531"/>
    </source>
</evidence>